<feature type="transmembrane region" description="Helical" evidence="5">
    <location>
        <begin position="345"/>
        <end position="365"/>
    </location>
</feature>
<dbReference type="SUPFAM" id="SSF103473">
    <property type="entry name" value="MFS general substrate transporter"/>
    <property type="match status" value="1"/>
</dbReference>
<proteinExistence type="predicted"/>
<dbReference type="PROSITE" id="PS50850">
    <property type="entry name" value="MFS"/>
    <property type="match status" value="1"/>
</dbReference>
<feature type="domain" description="Major facilitator superfamily (MFS) profile" evidence="6">
    <location>
        <begin position="26"/>
        <end position="493"/>
    </location>
</feature>
<dbReference type="EMBL" id="JACBZS010000001">
    <property type="protein sequence ID" value="NYI72231.1"/>
    <property type="molecule type" value="Genomic_DNA"/>
</dbReference>
<feature type="transmembrane region" description="Helical" evidence="5">
    <location>
        <begin position="308"/>
        <end position="333"/>
    </location>
</feature>
<dbReference type="PANTHER" id="PTHR42718:SF42">
    <property type="entry name" value="EXPORT PROTEIN"/>
    <property type="match status" value="1"/>
</dbReference>
<keyword evidence="3 5" id="KW-1133">Transmembrane helix</keyword>
<dbReference type="RefSeq" id="WP_179445956.1">
    <property type="nucleotide sequence ID" value="NZ_JACBZS010000001.1"/>
</dbReference>
<feature type="transmembrane region" description="Helical" evidence="5">
    <location>
        <begin position="238"/>
        <end position="260"/>
    </location>
</feature>
<dbReference type="Proteomes" id="UP000527616">
    <property type="component" value="Unassembled WGS sequence"/>
</dbReference>
<accession>A0A7Z0IM46</accession>
<sequence length="498" mass="50508">MATALTEPAPEVAPDGRGVLRRNWLVLTAMMLALVTVMMDNSILNVALPTIARDLGASAGDLQWIVSAYSVTFGGLLLTTGNLSDRIGRRKVMLAGLALMAVASLAILVAGGTVPGVIAVRALVGVGAALVMPSTLSLLFATFTGPARGSVMGVFSIAAMAGFTIGPVLGGLLLSQLHWNWLFLLNIPVALIAIPVLLRAVPESTDGTAEPADLIGAVTSVFTMGGLIYALGSGPENGWLSVPTLAAAAIALLAGIAFIARQLRAAHPMLDVSLLTRRAFALPALVEAMVFFMMMATMFITTQLLQLVFGYSAVIAGLMTLPSVLLMLATNGLITRLTTALGDRLATALGLALGAVGFGTAALGVSQVALLIGGIALSGVGNRMAMTSAALRVIDALPPERAGMGSALNDTFQEVGGALGIGVLGAVLSQLYRLGLPPGVTASLAEAVSSGSPALAQVAQLAFSHAAQLTIGAGVGALLVTAVVCLFAFPRQAAMPAK</sequence>
<name>A0A7Z0IM46_9ACTN</name>
<dbReference type="GO" id="GO:0022857">
    <property type="term" value="F:transmembrane transporter activity"/>
    <property type="evidence" value="ECO:0007669"/>
    <property type="project" value="InterPro"/>
</dbReference>
<dbReference type="Pfam" id="PF07690">
    <property type="entry name" value="MFS_1"/>
    <property type="match status" value="1"/>
</dbReference>
<evidence type="ECO:0000256" key="2">
    <source>
        <dbReference type="ARBA" id="ARBA00022692"/>
    </source>
</evidence>
<evidence type="ECO:0000256" key="5">
    <source>
        <dbReference type="SAM" id="Phobius"/>
    </source>
</evidence>
<evidence type="ECO:0000256" key="3">
    <source>
        <dbReference type="ARBA" id="ARBA00022989"/>
    </source>
</evidence>
<evidence type="ECO:0000259" key="6">
    <source>
        <dbReference type="PROSITE" id="PS50850"/>
    </source>
</evidence>
<dbReference type="GO" id="GO:0005886">
    <property type="term" value="C:plasma membrane"/>
    <property type="evidence" value="ECO:0007669"/>
    <property type="project" value="UniProtKB-SubCell"/>
</dbReference>
<feature type="transmembrane region" description="Helical" evidence="5">
    <location>
        <begin position="118"/>
        <end position="141"/>
    </location>
</feature>
<gene>
    <name evidence="7" type="ORF">GGQ54_002791</name>
</gene>
<evidence type="ECO:0000313" key="8">
    <source>
        <dbReference type="Proteomes" id="UP000527616"/>
    </source>
</evidence>
<comment type="caution">
    <text evidence="7">The sequence shown here is derived from an EMBL/GenBank/DDBJ whole genome shotgun (WGS) entry which is preliminary data.</text>
</comment>
<reference evidence="7 8" key="1">
    <citation type="submission" date="2020-07" db="EMBL/GenBank/DDBJ databases">
        <title>Sequencing the genomes of 1000 actinobacteria strains.</title>
        <authorList>
            <person name="Klenk H.-P."/>
        </authorList>
    </citation>
    <scope>NUCLEOTIDE SEQUENCE [LARGE SCALE GENOMIC DNA]</scope>
    <source>
        <strain evidence="7 8">DSM 103164</strain>
    </source>
</reference>
<evidence type="ECO:0000313" key="7">
    <source>
        <dbReference type="EMBL" id="NYI72231.1"/>
    </source>
</evidence>
<organism evidence="7 8">
    <name type="scientific">Naumannella cuiyingiana</name>
    <dbReference type="NCBI Taxonomy" id="1347891"/>
    <lineage>
        <taxon>Bacteria</taxon>
        <taxon>Bacillati</taxon>
        <taxon>Actinomycetota</taxon>
        <taxon>Actinomycetes</taxon>
        <taxon>Propionibacteriales</taxon>
        <taxon>Propionibacteriaceae</taxon>
        <taxon>Naumannella</taxon>
    </lineage>
</organism>
<keyword evidence="8" id="KW-1185">Reference proteome</keyword>
<dbReference type="InterPro" id="IPR011701">
    <property type="entry name" value="MFS"/>
</dbReference>
<feature type="transmembrane region" description="Helical" evidence="5">
    <location>
        <begin position="92"/>
        <end position="112"/>
    </location>
</feature>
<evidence type="ECO:0000256" key="4">
    <source>
        <dbReference type="ARBA" id="ARBA00023136"/>
    </source>
</evidence>
<dbReference type="InterPro" id="IPR036259">
    <property type="entry name" value="MFS_trans_sf"/>
</dbReference>
<dbReference type="PRINTS" id="PR01036">
    <property type="entry name" value="TCRTETB"/>
</dbReference>
<dbReference type="InterPro" id="IPR005829">
    <property type="entry name" value="Sugar_transporter_CS"/>
</dbReference>
<dbReference type="InterPro" id="IPR020846">
    <property type="entry name" value="MFS_dom"/>
</dbReference>
<evidence type="ECO:0000256" key="1">
    <source>
        <dbReference type="ARBA" id="ARBA00004651"/>
    </source>
</evidence>
<dbReference type="AlphaFoldDB" id="A0A7Z0IM46"/>
<keyword evidence="2 5" id="KW-0812">Transmembrane</keyword>
<comment type="subcellular location">
    <subcellularLocation>
        <location evidence="1">Cell membrane</location>
        <topology evidence="1">Multi-pass membrane protein</topology>
    </subcellularLocation>
</comment>
<dbReference type="Gene3D" id="1.20.1250.20">
    <property type="entry name" value="MFS general substrate transporter like domains"/>
    <property type="match status" value="1"/>
</dbReference>
<feature type="transmembrane region" description="Helical" evidence="5">
    <location>
        <begin position="214"/>
        <end position="232"/>
    </location>
</feature>
<feature type="transmembrane region" description="Helical" evidence="5">
    <location>
        <begin position="469"/>
        <end position="489"/>
    </location>
</feature>
<feature type="transmembrane region" description="Helical" evidence="5">
    <location>
        <begin position="64"/>
        <end position="80"/>
    </location>
</feature>
<feature type="transmembrane region" description="Helical" evidence="5">
    <location>
        <begin position="153"/>
        <end position="175"/>
    </location>
</feature>
<dbReference type="PROSITE" id="PS00216">
    <property type="entry name" value="SUGAR_TRANSPORT_1"/>
    <property type="match status" value="1"/>
</dbReference>
<feature type="transmembrane region" description="Helical" evidence="5">
    <location>
        <begin position="181"/>
        <end position="202"/>
    </location>
</feature>
<feature type="transmembrane region" description="Helical" evidence="5">
    <location>
        <begin position="280"/>
        <end position="302"/>
    </location>
</feature>
<protein>
    <submittedName>
        <fullName evidence="7">EmrB/QacA subfamily drug resistance transporter</fullName>
    </submittedName>
</protein>
<dbReference type="PANTHER" id="PTHR42718">
    <property type="entry name" value="MAJOR FACILITATOR SUPERFAMILY MULTIDRUG TRANSPORTER MFSC"/>
    <property type="match status" value="1"/>
</dbReference>
<dbReference type="Gene3D" id="1.20.1720.10">
    <property type="entry name" value="Multidrug resistance protein D"/>
    <property type="match status" value="1"/>
</dbReference>
<dbReference type="CDD" id="cd17321">
    <property type="entry name" value="MFS_MMR_MDR_like"/>
    <property type="match status" value="1"/>
</dbReference>
<keyword evidence="4 5" id="KW-0472">Membrane</keyword>
<feature type="transmembrane region" description="Helical" evidence="5">
    <location>
        <begin position="24"/>
        <end position="44"/>
    </location>
</feature>